<keyword evidence="2" id="KW-0812">Transmembrane</keyword>
<evidence type="ECO:0000313" key="5">
    <source>
        <dbReference type="Proteomes" id="UP000827721"/>
    </source>
</evidence>
<dbReference type="PANTHER" id="PTHR47937">
    <property type="entry name" value="PLASTID TRANSCRIPTIONALLY ACTIVE CHROMOSOME 2-LIKE PROTEIN"/>
    <property type="match status" value="1"/>
</dbReference>
<keyword evidence="2" id="KW-1133">Transmembrane helix</keyword>
<evidence type="ECO:0000313" key="4">
    <source>
        <dbReference type="EMBL" id="KAH7573030.1"/>
    </source>
</evidence>
<dbReference type="PANTHER" id="PTHR47937:SF7">
    <property type="entry name" value="EXPORTIN-2 CENTRAL DOMAIN-CONTAINING PROTEIN"/>
    <property type="match status" value="1"/>
</dbReference>
<dbReference type="EMBL" id="JAFEMO010000003">
    <property type="protein sequence ID" value="KAH7573030.1"/>
    <property type="molecule type" value="Genomic_DNA"/>
</dbReference>
<keyword evidence="2" id="KW-0472">Membrane</keyword>
<dbReference type="Gene3D" id="1.25.40.10">
    <property type="entry name" value="Tetratricopeptide repeat domain"/>
    <property type="match status" value="1"/>
</dbReference>
<accession>A0ABQ8I8T8</accession>
<dbReference type="Proteomes" id="UP000827721">
    <property type="component" value="Unassembled WGS sequence"/>
</dbReference>
<keyword evidence="5" id="KW-1185">Reference proteome</keyword>
<gene>
    <name evidence="4" type="ORF">JRO89_XS03G0054000</name>
</gene>
<reference evidence="4 5" key="1">
    <citation type="submission" date="2021-02" db="EMBL/GenBank/DDBJ databases">
        <title>Plant Genome Project.</title>
        <authorList>
            <person name="Zhang R.-G."/>
        </authorList>
    </citation>
    <scope>NUCLEOTIDE SEQUENCE [LARGE SCALE GENOMIC DNA]</scope>
    <source>
        <tissue evidence="4">Leaves</tissue>
    </source>
</reference>
<dbReference type="InterPro" id="IPR011990">
    <property type="entry name" value="TPR-like_helical_dom_sf"/>
</dbReference>
<protein>
    <submittedName>
        <fullName evidence="4">Uncharacterized protein</fullName>
    </submittedName>
</protein>
<feature type="chain" id="PRO_5045086383" evidence="3">
    <location>
        <begin position="27"/>
        <end position="217"/>
    </location>
</feature>
<dbReference type="InterPro" id="IPR052308">
    <property type="entry name" value="PPR_domain-containing"/>
</dbReference>
<proteinExistence type="predicted"/>
<feature type="signal peptide" evidence="3">
    <location>
        <begin position="1"/>
        <end position="26"/>
    </location>
</feature>
<keyword evidence="3" id="KW-0732">Signal</keyword>
<organism evidence="4 5">
    <name type="scientific">Xanthoceras sorbifolium</name>
    <dbReference type="NCBI Taxonomy" id="99658"/>
    <lineage>
        <taxon>Eukaryota</taxon>
        <taxon>Viridiplantae</taxon>
        <taxon>Streptophyta</taxon>
        <taxon>Embryophyta</taxon>
        <taxon>Tracheophyta</taxon>
        <taxon>Spermatophyta</taxon>
        <taxon>Magnoliopsida</taxon>
        <taxon>eudicotyledons</taxon>
        <taxon>Gunneridae</taxon>
        <taxon>Pentapetalae</taxon>
        <taxon>rosids</taxon>
        <taxon>malvids</taxon>
        <taxon>Sapindales</taxon>
        <taxon>Sapindaceae</taxon>
        <taxon>Xanthoceroideae</taxon>
        <taxon>Xanthoceras</taxon>
    </lineage>
</organism>
<evidence type="ECO:0000256" key="3">
    <source>
        <dbReference type="SAM" id="SignalP"/>
    </source>
</evidence>
<evidence type="ECO:0000256" key="1">
    <source>
        <dbReference type="SAM" id="MobiDB-lite"/>
    </source>
</evidence>
<comment type="caution">
    <text evidence="4">The sequence shown here is derived from an EMBL/GenBank/DDBJ whole genome shotgun (WGS) entry which is preliminary data.</text>
</comment>
<sequence length="217" mass="23733">MRFVAAFLSHARALATLAFVLSRALAALISKHNVAAEVAAAAESMKAKLHNLLFNSNNYIYDYMRFIVAFLSHAHALAALALVLSRALAALISKHKVTAEVVVAAFTTAAAATESMEAKVDRIEDALHLFNQMEDSGLIRGLLNEGQLDLSKDVIDQMTRASVGITLTLHNFVSETFGQVGRGEKIDRFLNPDKWRYTVPRPPSRMTGPPRTTGHHP</sequence>
<evidence type="ECO:0000256" key="2">
    <source>
        <dbReference type="SAM" id="Phobius"/>
    </source>
</evidence>
<feature type="transmembrane region" description="Helical" evidence="2">
    <location>
        <begin position="63"/>
        <end position="84"/>
    </location>
</feature>
<name>A0ABQ8I8T8_9ROSI</name>
<feature type="region of interest" description="Disordered" evidence="1">
    <location>
        <begin position="197"/>
        <end position="217"/>
    </location>
</feature>